<organism evidence="1 2">
    <name type="scientific">Lecanicillium saksenae</name>
    <dbReference type="NCBI Taxonomy" id="468837"/>
    <lineage>
        <taxon>Eukaryota</taxon>
        <taxon>Fungi</taxon>
        <taxon>Dikarya</taxon>
        <taxon>Ascomycota</taxon>
        <taxon>Pezizomycotina</taxon>
        <taxon>Sordariomycetes</taxon>
        <taxon>Hypocreomycetidae</taxon>
        <taxon>Hypocreales</taxon>
        <taxon>Cordycipitaceae</taxon>
        <taxon>Lecanicillium</taxon>
    </lineage>
</organism>
<gene>
    <name evidence="1" type="ORF">NLG97_g11383</name>
</gene>
<evidence type="ECO:0000313" key="1">
    <source>
        <dbReference type="EMBL" id="KAJ3471990.1"/>
    </source>
</evidence>
<dbReference type="EMBL" id="JANAKD010003663">
    <property type="protein sequence ID" value="KAJ3471990.1"/>
    <property type="molecule type" value="Genomic_DNA"/>
</dbReference>
<name>A0ACC1QCC4_9HYPO</name>
<protein>
    <submittedName>
        <fullName evidence="1">Uncharacterized protein</fullName>
    </submittedName>
</protein>
<accession>A0ACC1QCC4</accession>
<comment type="caution">
    <text evidence="1">The sequence shown here is derived from an EMBL/GenBank/DDBJ whole genome shotgun (WGS) entry which is preliminary data.</text>
</comment>
<reference evidence="1" key="1">
    <citation type="submission" date="2022-07" db="EMBL/GenBank/DDBJ databases">
        <title>Genome Sequence of Lecanicillium saksenae.</title>
        <authorList>
            <person name="Buettner E."/>
        </authorList>
    </citation>
    <scope>NUCLEOTIDE SEQUENCE</scope>
    <source>
        <strain evidence="1">VT-O1</strain>
    </source>
</reference>
<sequence length="116" mass="12940">MGSESPQFVYKILPAAPTEPFPAQLPFSELDAKDGFVHLSTAEQVPKTAGLFFSNDTRLWIVKLELSKLADPVRFEDGFPHLYGNFGARDVDSVSRFERNEGQTWADSMGASSWLE</sequence>
<evidence type="ECO:0000313" key="2">
    <source>
        <dbReference type="Proteomes" id="UP001148737"/>
    </source>
</evidence>
<keyword evidence="2" id="KW-1185">Reference proteome</keyword>
<proteinExistence type="predicted"/>
<dbReference type="Proteomes" id="UP001148737">
    <property type="component" value="Unassembled WGS sequence"/>
</dbReference>